<evidence type="ECO:0000256" key="1">
    <source>
        <dbReference type="ARBA" id="ARBA00000085"/>
    </source>
</evidence>
<dbReference type="GO" id="GO:0005886">
    <property type="term" value="C:plasma membrane"/>
    <property type="evidence" value="ECO:0007669"/>
    <property type="project" value="TreeGrafter"/>
</dbReference>
<keyword evidence="4" id="KW-0597">Phosphoprotein</keyword>
<comment type="caution">
    <text evidence="10">The sequence shown here is derived from an EMBL/GenBank/DDBJ whole genome shotgun (WGS) entry which is preliminary data.</text>
</comment>
<keyword evidence="5" id="KW-0808">Transferase</keyword>
<dbReference type="InterPro" id="IPR036890">
    <property type="entry name" value="HATPase_C_sf"/>
</dbReference>
<dbReference type="SMART" id="SM00387">
    <property type="entry name" value="HATPase_c"/>
    <property type="match status" value="1"/>
</dbReference>
<dbReference type="FunFam" id="3.30.565.10:FF:000006">
    <property type="entry name" value="Sensor histidine kinase WalK"/>
    <property type="match status" value="1"/>
</dbReference>
<dbReference type="InterPro" id="IPR003661">
    <property type="entry name" value="HisK_dim/P_dom"/>
</dbReference>
<dbReference type="STRING" id="328396.RU93_GL000551"/>
<keyword evidence="11" id="KW-1185">Reference proteome</keyword>
<keyword evidence="8" id="KW-1133">Transmembrane helix</keyword>
<evidence type="ECO:0000256" key="4">
    <source>
        <dbReference type="ARBA" id="ARBA00022553"/>
    </source>
</evidence>
<comment type="subcellular location">
    <subcellularLocation>
        <location evidence="2">Membrane</location>
    </subcellularLocation>
</comment>
<dbReference type="CDD" id="cd00075">
    <property type="entry name" value="HATPase"/>
    <property type="match status" value="1"/>
</dbReference>
<evidence type="ECO:0000313" key="10">
    <source>
        <dbReference type="EMBL" id="OJG09736.1"/>
    </source>
</evidence>
<dbReference type="SUPFAM" id="SSF47384">
    <property type="entry name" value="Homodimeric domain of signal transducing histidine kinase"/>
    <property type="match status" value="1"/>
</dbReference>
<sequence length="420" mass="48189">MLLGIIVFQLLQVSAYNQTDMSLSEMSTNRPLIEREISRLNQSDPFIDFPLDKPLPEGITPQEELFNTQIILWTENGEILNKEVLGGRYTQLNALTLDTTKLNEIIPVALAESNLSFRSITIENSQSLSSEVAYIQFLTNTNQIDDSLTTFQWILFVCMFIFWLISLGVSVFSSKMNMKPLLIAWQKQQEFVENASHELRTPLTIIQNNLQHLFTRPNQTILEQSPRIAQALSETRRLTNLTNDLLLIARSDGNQATIQPEETDVDRFLEQLIQPFAEIAEMQDKAFHFTNEISEPLSFDASKIHQVLVILLDNALKYTQAKDEIQLVAKQINPKWWQVVVRNTGSTIPDTQKKLIFERFYREEQSRNQETGGYGLGLAIAKQIVKNHHGKLFVSDWTNQGVQFTLQLPIIQKNLHTEKN</sequence>
<feature type="transmembrane region" description="Helical" evidence="8">
    <location>
        <begin position="151"/>
        <end position="172"/>
    </location>
</feature>
<dbReference type="Proteomes" id="UP000182149">
    <property type="component" value="Unassembled WGS sequence"/>
</dbReference>
<dbReference type="PANTHER" id="PTHR45453:SF1">
    <property type="entry name" value="PHOSPHATE REGULON SENSOR PROTEIN PHOR"/>
    <property type="match status" value="1"/>
</dbReference>
<keyword evidence="6" id="KW-0418">Kinase</keyword>
<dbReference type="SMART" id="SM00388">
    <property type="entry name" value="HisKA"/>
    <property type="match status" value="1"/>
</dbReference>
<evidence type="ECO:0000259" key="9">
    <source>
        <dbReference type="PROSITE" id="PS50109"/>
    </source>
</evidence>
<dbReference type="EMBL" id="JXKD01000013">
    <property type="protein sequence ID" value="OJG09736.1"/>
    <property type="molecule type" value="Genomic_DNA"/>
</dbReference>
<dbReference type="InterPro" id="IPR004358">
    <property type="entry name" value="Sig_transdc_His_kin-like_C"/>
</dbReference>
<accession>A0A1L8QQL7</accession>
<dbReference type="EC" id="2.7.13.3" evidence="3"/>
<name>A0A1L8QQL7_9ENTE</name>
<proteinExistence type="predicted"/>
<dbReference type="GO" id="GO:0016036">
    <property type="term" value="P:cellular response to phosphate starvation"/>
    <property type="evidence" value="ECO:0007669"/>
    <property type="project" value="TreeGrafter"/>
</dbReference>
<gene>
    <name evidence="10" type="ORF">RU93_GL000551</name>
</gene>
<evidence type="ECO:0000256" key="6">
    <source>
        <dbReference type="ARBA" id="ARBA00022777"/>
    </source>
</evidence>
<dbReference type="PANTHER" id="PTHR45453">
    <property type="entry name" value="PHOSPHATE REGULON SENSOR PROTEIN PHOR"/>
    <property type="match status" value="1"/>
</dbReference>
<dbReference type="PRINTS" id="PR00344">
    <property type="entry name" value="BCTRLSENSOR"/>
</dbReference>
<dbReference type="SUPFAM" id="SSF55874">
    <property type="entry name" value="ATPase domain of HSP90 chaperone/DNA topoisomerase II/histidine kinase"/>
    <property type="match status" value="1"/>
</dbReference>
<organism evidence="10 11">
    <name type="scientific">Enterococcus aquimarinus</name>
    <dbReference type="NCBI Taxonomy" id="328396"/>
    <lineage>
        <taxon>Bacteria</taxon>
        <taxon>Bacillati</taxon>
        <taxon>Bacillota</taxon>
        <taxon>Bacilli</taxon>
        <taxon>Lactobacillales</taxon>
        <taxon>Enterococcaceae</taxon>
        <taxon>Enterococcus</taxon>
    </lineage>
</organism>
<dbReference type="GO" id="GO:0004721">
    <property type="term" value="F:phosphoprotein phosphatase activity"/>
    <property type="evidence" value="ECO:0007669"/>
    <property type="project" value="TreeGrafter"/>
</dbReference>
<keyword evidence="8" id="KW-0812">Transmembrane</keyword>
<dbReference type="InterPro" id="IPR036097">
    <property type="entry name" value="HisK_dim/P_sf"/>
</dbReference>
<dbReference type="InterPro" id="IPR050351">
    <property type="entry name" value="BphY/WalK/GraS-like"/>
</dbReference>
<keyword evidence="8" id="KW-0472">Membrane</keyword>
<dbReference type="Pfam" id="PF00512">
    <property type="entry name" value="HisKA"/>
    <property type="match status" value="1"/>
</dbReference>
<dbReference type="InterPro" id="IPR005467">
    <property type="entry name" value="His_kinase_dom"/>
</dbReference>
<dbReference type="Gene3D" id="3.30.565.10">
    <property type="entry name" value="Histidine kinase-like ATPase, C-terminal domain"/>
    <property type="match status" value="1"/>
</dbReference>
<evidence type="ECO:0000256" key="2">
    <source>
        <dbReference type="ARBA" id="ARBA00004370"/>
    </source>
</evidence>
<evidence type="ECO:0000256" key="8">
    <source>
        <dbReference type="SAM" id="Phobius"/>
    </source>
</evidence>
<evidence type="ECO:0000256" key="3">
    <source>
        <dbReference type="ARBA" id="ARBA00012438"/>
    </source>
</evidence>
<dbReference type="CDD" id="cd00082">
    <property type="entry name" value="HisKA"/>
    <property type="match status" value="1"/>
</dbReference>
<dbReference type="PROSITE" id="PS50109">
    <property type="entry name" value="HIS_KIN"/>
    <property type="match status" value="1"/>
</dbReference>
<evidence type="ECO:0000256" key="5">
    <source>
        <dbReference type="ARBA" id="ARBA00022679"/>
    </source>
</evidence>
<evidence type="ECO:0000313" key="11">
    <source>
        <dbReference type="Proteomes" id="UP000182149"/>
    </source>
</evidence>
<feature type="domain" description="Histidine kinase" evidence="9">
    <location>
        <begin position="194"/>
        <end position="412"/>
    </location>
</feature>
<dbReference type="Gene3D" id="1.10.287.130">
    <property type="match status" value="1"/>
</dbReference>
<protein>
    <recommendedName>
        <fullName evidence="3">histidine kinase</fullName>
        <ecNumber evidence="3">2.7.13.3</ecNumber>
    </recommendedName>
</protein>
<evidence type="ECO:0000256" key="7">
    <source>
        <dbReference type="ARBA" id="ARBA00023012"/>
    </source>
</evidence>
<dbReference type="InterPro" id="IPR003594">
    <property type="entry name" value="HATPase_dom"/>
</dbReference>
<keyword evidence="7" id="KW-0902">Two-component regulatory system</keyword>
<comment type="catalytic activity">
    <reaction evidence="1">
        <text>ATP + protein L-histidine = ADP + protein N-phospho-L-histidine.</text>
        <dbReference type="EC" id="2.7.13.3"/>
    </reaction>
</comment>
<dbReference type="GO" id="GO:0000155">
    <property type="term" value="F:phosphorelay sensor kinase activity"/>
    <property type="evidence" value="ECO:0007669"/>
    <property type="project" value="InterPro"/>
</dbReference>
<dbReference type="Pfam" id="PF02518">
    <property type="entry name" value="HATPase_c"/>
    <property type="match status" value="1"/>
</dbReference>
<reference evidence="10 11" key="1">
    <citation type="submission" date="2014-12" db="EMBL/GenBank/DDBJ databases">
        <title>Draft genome sequences of 29 type strains of Enterococci.</title>
        <authorList>
            <person name="Zhong Z."/>
            <person name="Sun Z."/>
            <person name="Liu W."/>
            <person name="Zhang W."/>
            <person name="Zhang H."/>
        </authorList>
    </citation>
    <scope>NUCLEOTIDE SEQUENCE [LARGE SCALE GENOMIC DNA]</scope>
    <source>
        <strain evidence="10 11">DSM 17690</strain>
    </source>
</reference>
<dbReference type="AlphaFoldDB" id="A0A1L8QQL7"/>